<dbReference type="GO" id="GO:0005737">
    <property type="term" value="C:cytoplasm"/>
    <property type="evidence" value="ECO:0007669"/>
    <property type="project" value="TreeGrafter"/>
</dbReference>
<dbReference type="EMBL" id="MPUH01000255">
    <property type="protein sequence ID" value="OMJ84865.1"/>
    <property type="molecule type" value="Genomic_DNA"/>
</dbReference>
<gene>
    <name evidence="8" type="ORF">SteCoe_13922</name>
</gene>
<evidence type="ECO:0000256" key="1">
    <source>
        <dbReference type="ARBA" id="ARBA00004370"/>
    </source>
</evidence>
<evidence type="ECO:0000313" key="9">
    <source>
        <dbReference type="Proteomes" id="UP000187209"/>
    </source>
</evidence>
<dbReference type="PANTHER" id="PTHR11923:SF51">
    <property type="entry name" value="LYSOSOME MEMBRANE PROTEIN 2"/>
    <property type="match status" value="1"/>
</dbReference>
<dbReference type="GO" id="GO:0005044">
    <property type="term" value="F:scavenger receptor activity"/>
    <property type="evidence" value="ECO:0007669"/>
    <property type="project" value="TreeGrafter"/>
</dbReference>
<keyword evidence="6" id="KW-0325">Glycoprotein</keyword>
<evidence type="ECO:0000256" key="4">
    <source>
        <dbReference type="ARBA" id="ARBA00022989"/>
    </source>
</evidence>
<sequence length="1073" mass="123113">MAVKPWLIGGSLICFGLIFIIMGALTPMIVDSSLKTQAKDKAILKSSNHKSFWGEIPGDTEQVIFTTFNFFHIENPNQILWQGATPILTEKNGYIYQEFDDFVDYNFDGDYLEYFNYKRLLRTNKCIWGNSTKPTDHVTTVNLGSMMAWTTQKHLPREKLAVYTMYQLYYIMTYELSQYIFTAYLYNQINTLELAEEIIFANTGLTPENMKLIYSDPYYGLNSTNTFTTWVIVLLENVYSNNFSPPANYSGALFDLVNYFSFTPSQVNAMFSGKFLNNFLVLMGELYNFYACTGTFNGMKMCNPEYIGALQWSEMAVTQFPYSPSLPASLTISSFFPYLTGFPEIRYYLFETTIGQKYPGVQLNATDFYRLFNFNKTTGWPIYDPSSLMDIGRMSDFFTLAYSGNFNEMTSVFGFQDVNHTKVFWDYVNSLVDLTAFQGRYDPLVYDKLGRGLSSEYSLGYIGSQTLQEVLDIFANQMPLQLTSIYGYLQAEYHINVTCDGLVQEVLPGSSICEIPELMWQNDTTGYSYWVAVNWYGIDSYYGQFFQNVSGLSSSEMNELFNPTTNLSKVLTQFDLELKELYNCNNYGNRCSGRYLAEIQWQSSYISLHWPSNFKLFNIKSSNTLYGVDYFNLPFKGPSEYYWYALNNNTSTLTVEQTRFLLSNQGLYVPQMMQLFFIYLYENNNTAIELNFTVTEPYVLGTYLRHMINSYYFNGIFMSKTVDELLFTYEDPLIAESIIGNPLQGGNPALNLESALFGRNQTREQLEYIPKSYISSINSGKSSSEKTRKYKKYLGANYNSILRQQYYGQGPEGPNLNYSNFNPWGQKIPISGTDGLGFHPDIDKNSDLSFYFEPGALSIPLDYKETKTHSGLECYRFDYSNSIFDNITSNPSKSVYYQYAPKGLLNLTNIFNAPIFLSRPYFLNGDSVLNNLISYTTSQFNIPSNYHTSIDIEKYTGNILYQKQQLQYNLELKPDALFPMLSQVGLNNNGYYTFLPVFMTIRSALITDSNNEDNFGYITSALIAADIIVFVGVFLGCLMVIAAGLYALKLRINKKRLERSQRTDQNRQPILLA</sequence>
<evidence type="ECO:0000256" key="7">
    <source>
        <dbReference type="SAM" id="Phobius"/>
    </source>
</evidence>
<proteinExistence type="inferred from homology"/>
<dbReference type="OrthoDB" id="284331at2759"/>
<reference evidence="8 9" key="1">
    <citation type="submission" date="2016-11" db="EMBL/GenBank/DDBJ databases">
        <title>The macronuclear genome of Stentor coeruleus: a giant cell with tiny introns.</title>
        <authorList>
            <person name="Slabodnick M."/>
            <person name="Ruby J.G."/>
            <person name="Reiff S.B."/>
            <person name="Swart E.C."/>
            <person name="Gosai S."/>
            <person name="Prabakaran S."/>
            <person name="Witkowska E."/>
            <person name="Larue G.E."/>
            <person name="Fisher S."/>
            <person name="Freeman R.M."/>
            <person name="Gunawardena J."/>
            <person name="Chu W."/>
            <person name="Stover N.A."/>
            <person name="Gregory B.D."/>
            <person name="Nowacki M."/>
            <person name="Derisi J."/>
            <person name="Roy S.W."/>
            <person name="Marshall W.F."/>
            <person name="Sood P."/>
        </authorList>
    </citation>
    <scope>NUCLEOTIDE SEQUENCE [LARGE SCALE GENOMIC DNA]</scope>
    <source>
        <strain evidence="8">WM001</strain>
    </source>
</reference>
<keyword evidence="9" id="KW-1185">Reference proteome</keyword>
<comment type="caution">
    <text evidence="8">The sequence shown here is derived from an EMBL/GenBank/DDBJ whole genome shotgun (WGS) entry which is preliminary data.</text>
</comment>
<organism evidence="8 9">
    <name type="scientific">Stentor coeruleus</name>
    <dbReference type="NCBI Taxonomy" id="5963"/>
    <lineage>
        <taxon>Eukaryota</taxon>
        <taxon>Sar</taxon>
        <taxon>Alveolata</taxon>
        <taxon>Ciliophora</taxon>
        <taxon>Postciliodesmatophora</taxon>
        <taxon>Heterotrichea</taxon>
        <taxon>Heterotrichida</taxon>
        <taxon>Stentoridae</taxon>
        <taxon>Stentor</taxon>
    </lineage>
</organism>
<dbReference type="AlphaFoldDB" id="A0A1R2C7F2"/>
<accession>A0A1R2C7F2</accession>
<evidence type="ECO:0000256" key="2">
    <source>
        <dbReference type="ARBA" id="ARBA00010532"/>
    </source>
</evidence>
<keyword evidence="5 7" id="KW-0472">Membrane</keyword>
<comment type="subcellular location">
    <subcellularLocation>
        <location evidence="1">Membrane</location>
    </subcellularLocation>
</comment>
<dbReference type="Pfam" id="PF01130">
    <property type="entry name" value="CD36"/>
    <property type="match status" value="2"/>
</dbReference>
<dbReference type="InterPro" id="IPR002159">
    <property type="entry name" value="CD36_fam"/>
</dbReference>
<evidence type="ECO:0000256" key="6">
    <source>
        <dbReference type="ARBA" id="ARBA00023180"/>
    </source>
</evidence>
<evidence type="ECO:0000256" key="5">
    <source>
        <dbReference type="ARBA" id="ARBA00023136"/>
    </source>
</evidence>
<name>A0A1R2C7F2_9CILI</name>
<feature type="transmembrane region" description="Helical" evidence="7">
    <location>
        <begin position="6"/>
        <end position="30"/>
    </location>
</feature>
<dbReference type="GO" id="GO:0016020">
    <property type="term" value="C:membrane"/>
    <property type="evidence" value="ECO:0007669"/>
    <property type="project" value="UniProtKB-SubCell"/>
</dbReference>
<evidence type="ECO:0008006" key="10">
    <source>
        <dbReference type="Google" id="ProtNLM"/>
    </source>
</evidence>
<feature type="transmembrane region" description="Helical" evidence="7">
    <location>
        <begin position="1015"/>
        <end position="1048"/>
    </location>
</feature>
<comment type="similarity">
    <text evidence="2">Belongs to the CD36 family.</text>
</comment>
<evidence type="ECO:0000313" key="8">
    <source>
        <dbReference type="EMBL" id="OMJ84865.1"/>
    </source>
</evidence>
<evidence type="ECO:0000256" key="3">
    <source>
        <dbReference type="ARBA" id="ARBA00022692"/>
    </source>
</evidence>
<keyword evidence="4 7" id="KW-1133">Transmembrane helix</keyword>
<protein>
    <recommendedName>
        <fullName evidence="10">CD36 family protein</fullName>
    </recommendedName>
</protein>
<dbReference type="PANTHER" id="PTHR11923">
    <property type="entry name" value="SCAVENGER RECEPTOR CLASS B TYPE-1 SR-B1"/>
    <property type="match status" value="1"/>
</dbReference>
<dbReference type="Proteomes" id="UP000187209">
    <property type="component" value="Unassembled WGS sequence"/>
</dbReference>
<keyword evidence="3 7" id="KW-0812">Transmembrane</keyword>